<gene>
    <name evidence="2" type="ORF">BKG82_12985</name>
</gene>
<feature type="transmembrane region" description="Helical" evidence="1">
    <location>
        <begin position="125"/>
        <end position="144"/>
    </location>
</feature>
<dbReference type="Proteomes" id="UP000180043">
    <property type="component" value="Unassembled WGS sequence"/>
</dbReference>
<dbReference type="AlphaFoldDB" id="A0A1S1LPG6"/>
<feature type="transmembrane region" description="Helical" evidence="1">
    <location>
        <begin position="313"/>
        <end position="333"/>
    </location>
</feature>
<feature type="transmembrane region" description="Helical" evidence="1">
    <location>
        <begin position="353"/>
        <end position="373"/>
    </location>
</feature>
<sequence length="697" mass="74458">MCKAGIVWANWVLAPLNLIDRNGAKIQHYRLLLDGGWGPGEFFAWITSDIVYLLVIVPAAYAAQIVDFVVNPGSWLKPIQKAWTSVTGALFEYVSPTVLLGVVLLATVVMITIRARNADEALKGIVQRTVASVGLYVLILALLYNPAGSLLNVLTIWVKLLGGFEHDAAGVEAVTLQPGASTTTGDGSHYQPGDVVTNGSDNSVLTNFLRPLTWMLNYGSQLPPDCAKQWARLIELGEPMTCLNPDQIQASQNVGIAFVMTILALVPVYIYVRFSFVVFLTFASHLVLAIIRFAAAGWGAAVAAWKDRPFDEFLGFMVSALANLIVASGILTVARLGPKAAVAIAQAVSDSTLVQFAALIAAYHMLSVLVWALEKKFGPIKDWLLKSASGATPREGDPSRWWSLVFPGGLNPEATAVDRMISRARQRGSQWAQQTREQVKKMTNDKLLAGGMMLGGTAAANMAAATATPGVVPDTAQSAALAAVVNTVDDQTNETLAPPAAASVQTILSRLAPWRQHRAPRAGAAQADVAPALAAAPEQQHGVDNNHRVATIGPADIAQMLTVAGPDGTPIDPRQPQSRIEAAGTNGHHHWRERLRHEAKALTAAASEPELLRPVTIDGASGEPVSTLTDRRGNALDLPGTHATAASYLARVSYMEIVMRAMGWQGKLDSRALLPSGTTLFTSGRDEAGNWVTEFHN</sequence>
<feature type="transmembrane region" description="Helical" evidence="1">
    <location>
        <begin position="90"/>
        <end position="113"/>
    </location>
</feature>
<feature type="transmembrane region" description="Helical" evidence="1">
    <location>
        <begin position="254"/>
        <end position="272"/>
    </location>
</feature>
<evidence type="ECO:0000313" key="3">
    <source>
        <dbReference type="Proteomes" id="UP000180043"/>
    </source>
</evidence>
<feature type="transmembrane region" description="Helical" evidence="1">
    <location>
        <begin position="50"/>
        <end position="70"/>
    </location>
</feature>
<feature type="transmembrane region" description="Helical" evidence="1">
    <location>
        <begin position="278"/>
        <end position="301"/>
    </location>
</feature>
<organism evidence="2 3">
    <name type="scientific">Mycobacteroides chelonae</name>
    <name type="common">Mycobacterium chelonae</name>
    <dbReference type="NCBI Taxonomy" id="1774"/>
    <lineage>
        <taxon>Bacteria</taxon>
        <taxon>Bacillati</taxon>
        <taxon>Actinomycetota</taxon>
        <taxon>Actinomycetes</taxon>
        <taxon>Mycobacteriales</taxon>
        <taxon>Mycobacteriaceae</taxon>
        <taxon>Mycobacteroides</taxon>
    </lineage>
</organism>
<name>A0A1S1LPG6_MYCCH</name>
<evidence type="ECO:0000313" key="2">
    <source>
        <dbReference type="EMBL" id="OHU57099.1"/>
    </source>
</evidence>
<keyword evidence="1" id="KW-1133">Transmembrane helix</keyword>
<reference evidence="2 3" key="1">
    <citation type="submission" date="2016-10" db="EMBL/GenBank/DDBJ databases">
        <title>Evaluation of Human, Veterinary and Environmental Mycobacterium chelonae Isolates by Core Genome Phylogenomic Analysis, Targeted Gene Comparison, and Anti-microbial Susceptibility Patterns: A Tale of Mistaken Identities.</title>
        <authorList>
            <person name="Fogelson S.B."/>
            <person name="Camus A.C."/>
            <person name="Lorenz W."/>
            <person name="Vasireddy R."/>
            <person name="Vasireddy S."/>
            <person name="Smith T."/>
            <person name="Brown-Elliott B.A."/>
            <person name="Wallace R.J.Jr."/>
            <person name="Hasan N.A."/>
            <person name="Reischl U."/>
            <person name="Sanchez S."/>
        </authorList>
    </citation>
    <scope>NUCLEOTIDE SEQUENCE [LARGE SCALE GENOMIC DNA]</scope>
    <source>
        <strain evidence="2 3">15515</strain>
    </source>
</reference>
<accession>A0A1S1LPG6</accession>
<dbReference type="EMBL" id="MLIQ01000014">
    <property type="protein sequence ID" value="OHU57099.1"/>
    <property type="molecule type" value="Genomic_DNA"/>
</dbReference>
<proteinExistence type="predicted"/>
<protein>
    <submittedName>
        <fullName evidence="2">Uncharacterized protein</fullName>
    </submittedName>
</protein>
<evidence type="ECO:0000256" key="1">
    <source>
        <dbReference type="SAM" id="Phobius"/>
    </source>
</evidence>
<comment type="caution">
    <text evidence="2">The sequence shown here is derived from an EMBL/GenBank/DDBJ whole genome shotgun (WGS) entry which is preliminary data.</text>
</comment>
<keyword evidence="1" id="KW-0472">Membrane</keyword>
<keyword evidence="1" id="KW-0812">Transmembrane</keyword>